<dbReference type="PROSITE" id="PS50158">
    <property type="entry name" value="ZF_CCHC"/>
    <property type="match status" value="1"/>
</dbReference>
<dbReference type="Pfam" id="PF07727">
    <property type="entry name" value="RVT_2"/>
    <property type="match status" value="1"/>
</dbReference>
<dbReference type="SUPFAM" id="SSF57756">
    <property type="entry name" value="Retrovirus zinc finger-like domains"/>
    <property type="match status" value="1"/>
</dbReference>
<reference evidence="4 5" key="1">
    <citation type="journal article" date="2015" name="Plant Cell">
        <title>Oil accumulation by the oleaginous diatom Fistulifera solaris as revealed by the genome and transcriptome.</title>
        <authorList>
            <person name="Tanaka T."/>
            <person name="Maeda Y."/>
            <person name="Veluchamy A."/>
            <person name="Tanaka M."/>
            <person name="Abida H."/>
            <person name="Marechal E."/>
            <person name="Bowler C."/>
            <person name="Muto M."/>
            <person name="Sunaga Y."/>
            <person name="Tanaka M."/>
            <person name="Yoshino T."/>
            <person name="Taniguchi T."/>
            <person name="Fukuda Y."/>
            <person name="Nemoto M."/>
            <person name="Matsumoto M."/>
            <person name="Wong P.S."/>
            <person name="Aburatani S."/>
            <person name="Fujibuchi W."/>
        </authorList>
    </citation>
    <scope>NUCLEOTIDE SEQUENCE [LARGE SCALE GENOMIC DNA]</scope>
    <source>
        <strain evidence="4 5">JPCC DA0580</strain>
    </source>
</reference>
<dbReference type="InterPro" id="IPR036875">
    <property type="entry name" value="Znf_CCHC_sf"/>
</dbReference>
<evidence type="ECO:0000256" key="2">
    <source>
        <dbReference type="SAM" id="MobiDB-lite"/>
    </source>
</evidence>
<gene>
    <name evidence="4" type="ORF">FisN_16Hu124</name>
</gene>
<name>A0A1Z5KTL1_FISSO</name>
<feature type="compositionally biased region" description="Acidic residues" evidence="2">
    <location>
        <begin position="1029"/>
        <end position="1040"/>
    </location>
</feature>
<dbReference type="EMBL" id="BDSP01000289">
    <property type="protein sequence ID" value="GAX29435.1"/>
    <property type="molecule type" value="Genomic_DNA"/>
</dbReference>
<feature type="domain" description="CCHC-type" evidence="3">
    <location>
        <begin position="403"/>
        <end position="418"/>
    </location>
</feature>
<organism evidence="4 5">
    <name type="scientific">Fistulifera solaris</name>
    <name type="common">Oleaginous diatom</name>
    <dbReference type="NCBI Taxonomy" id="1519565"/>
    <lineage>
        <taxon>Eukaryota</taxon>
        <taxon>Sar</taxon>
        <taxon>Stramenopiles</taxon>
        <taxon>Ochrophyta</taxon>
        <taxon>Bacillariophyta</taxon>
        <taxon>Bacillariophyceae</taxon>
        <taxon>Bacillariophycidae</taxon>
        <taxon>Naviculales</taxon>
        <taxon>Naviculaceae</taxon>
        <taxon>Fistulifera</taxon>
    </lineage>
</organism>
<evidence type="ECO:0000313" key="5">
    <source>
        <dbReference type="Proteomes" id="UP000198406"/>
    </source>
</evidence>
<sequence>MQDDDERIAAIIKELQSLRLRENALIAQVEAINNARRTQGVDDSGEFEEVFVFEIGDRSTERPTTSRTDPTRPAPIMNSETKPATEQGTTPATAAAAGRGGRNRNRNRGQRSADNAAAKPKERVPHEGEIAEMNGYVFETAEERQTRPSFGRTMEELQGYARTKITYAEDLAPIFGTTIEAPVLTAPTPPPDDAPRRLEDQYERDCKRYERHHEQLVEVSLPALFTAGWKQCTPAMKARLKALDGYKTASKDTDCVWLFTNIRSIMLQFDSTKKLGLSLLDARYNFLNCSQHASESVEAYVENLRGWAEAIECYGGHIAEYVFRDRDDPDAVPDLGGYERAREGTLALAIIRNADPSAAKPSTTNTAITGAVTGASEVSGITFAQVGTVVPGTNGEVFAHITCSKCKQPGHFANRCPNGPTVSGTTLMQHGFVLAHAASDSGIDPNWILLDSQSTVSVFRNASMLTNIRPSEQVLRAITNGGSQTSNLIGDFPNLGPVWYNPESIANILSLAEVRRVCRITMDTSESPAFIVHRLDGSEMRFEEADSGLYVFSPNDSTSVKMYTLLQTVAGQKKLWTKRQIDAADEARRIYRIAGRPSEEEFEWYLRSNFIRNSPITPDDAKRALAIYGPDVATLKGKTRRGADAPHVPSFKAIPIPAPILLHHRDVTLCADFLFVQGIPFFHTISRNIGYRTLASVPDRSKKTILHETKRAINLYSTRGFVVHGMHCDNEFSCIKDEVLPVRLDVVPADSHVGEVERSIRTIRERTRAAVHGMPYKRLPKLMVVELVKDAVRCLNLFPRRDGVSDTMSPTTIVTGAGFPDYNKMTLEFGEYVQIFEPTTPSNTLHSRTLGAIALGPSGNANGDYAFMSLATGARVTRHQWQRVGRIPDTAIDRVHALALAEDQPPIQETGLVFEWDPDMPIDDDEYDKDYLPHTKERADDHDLDDRFLSIDDEELHFLASPFDAPFTDAMDQGASTEPHIQTDTTTIHIDNEVAGEQGANDQGAATLGATIVLETDTGVPGANAAPPDENDDSSDDVSEYSDGKHDEDDPSVEDQGASEYPFVETVHENDDDTKEPSRNVFCMLQNATASVKESIVTDSVLRVVVAVILTQMSEQAGLRKHGEKAENALLQEFQQLDDLTVFIPRYASELTEDEKKAALRALNLLKEKRDGSLKGRTVADGSKQRSLYDKSETASPTVAADALITSFLIDVFEGRDAGICDVAGAYLKAMMDDFVILKFTGKAVEILCKMSEKYLPYVCVENGKKTIYVQLKKALYGCVKSALLWYKMFSETLQDMGFELNPYDQCVANCDFNGSQCTIVWYVDDMKVSHKDPDVVSAVISNIESSFGKMTVRRGKEHEFLGMKVVYNGNNTATISMRSYLEEAIAESGLEISRTASTPAKHYLFEVDETSPRLDKKRNDSFHSVSAKLLYVATRARMDILLPVCFLCTRVSKATEEDERKLKRVLEYLKGTLDLGYIIGADDLGKMRTWVDASCF</sequence>
<keyword evidence="1" id="KW-0479">Metal-binding</keyword>
<feature type="compositionally biased region" description="Polar residues" evidence="2">
    <location>
        <begin position="78"/>
        <end position="87"/>
    </location>
</feature>
<evidence type="ECO:0000313" key="4">
    <source>
        <dbReference type="EMBL" id="GAX29435.1"/>
    </source>
</evidence>
<keyword evidence="5" id="KW-1185">Reference proteome</keyword>
<dbReference type="Pfam" id="PF00098">
    <property type="entry name" value="zf-CCHC"/>
    <property type="match status" value="1"/>
</dbReference>
<dbReference type="GO" id="GO:0003676">
    <property type="term" value="F:nucleic acid binding"/>
    <property type="evidence" value="ECO:0007669"/>
    <property type="project" value="InterPro"/>
</dbReference>
<evidence type="ECO:0000256" key="1">
    <source>
        <dbReference type="PROSITE-ProRule" id="PRU00047"/>
    </source>
</evidence>
<feature type="region of interest" description="Disordered" evidence="2">
    <location>
        <begin position="1018"/>
        <end position="1058"/>
    </location>
</feature>
<keyword evidence="1" id="KW-0862">Zinc</keyword>
<dbReference type="SMART" id="SM00343">
    <property type="entry name" value="ZnF_C2HC"/>
    <property type="match status" value="1"/>
</dbReference>
<proteinExistence type="predicted"/>
<dbReference type="InParanoid" id="A0A1Z5KTL1"/>
<protein>
    <recommendedName>
        <fullName evidence="3">CCHC-type domain-containing protein</fullName>
    </recommendedName>
</protein>
<dbReference type="Proteomes" id="UP000198406">
    <property type="component" value="Unassembled WGS sequence"/>
</dbReference>
<accession>A0A1Z5KTL1</accession>
<feature type="compositionally biased region" description="Low complexity" evidence="2">
    <location>
        <begin position="88"/>
        <end position="97"/>
    </location>
</feature>
<feature type="region of interest" description="Disordered" evidence="2">
    <location>
        <begin position="53"/>
        <end position="129"/>
    </location>
</feature>
<keyword evidence="1" id="KW-0863">Zinc-finger</keyword>
<dbReference type="InterPro" id="IPR001878">
    <property type="entry name" value="Znf_CCHC"/>
</dbReference>
<evidence type="ECO:0000259" key="3">
    <source>
        <dbReference type="PROSITE" id="PS50158"/>
    </source>
</evidence>
<feature type="compositionally biased region" description="Basic and acidic residues" evidence="2">
    <location>
        <begin position="119"/>
        <end position="129"/>
    </location>
</feature>
<dbReference type="GO" id="GO:0008270">
    <property type="term" value="F:zinc ion binding"/>
    <property type="evidence" value="ECO:0007669"/>
    <property type="project" value="UniProtKB-KW"/>
</dbReference>
<comment type="caution">
    <text evidence="4">The sequence shown here is derived from an EMBL/GenBank/DDBJ whole genome shotgun (WGS) entry which is preliminary data.</text>
</comment>
<dbReference type="InterPro" id="IPR013103">
    <property type="entry name" value="RVT_2"/>
</dbReference>
<dbReference type="OrthoDB" id="444394at2759"/>